<proteinExistence type="predicted"/>
<evidence type="ECO:0000313" key="1">
    <source>
        <dbReference type="EMBL" id="GAH14410.1"/>
    </source>
</evidence>
<feature type="non-terminal residue" evidence="1">
    <location>
        <position position="1"/>
    </location>
</feature>
<reference evidence="1" key="1">
    <citation type="journal article" date="2014" name="Front. Microbiol.">
        <title>High frequency of phylogenetically diverse reductive dehalogenase-homologous genes in deep subseafloor sedimentary metagenomes.</title>
        <authorList>
            <person name="Kawai M."/>
            <person name="Futagami T."/>
            <person name="Toyoda A."/>
            <person name="Takaki Y."/>
            <person name="Nishi S."/>
            <person name="Hori S."/>
            <person name="Arai W."/>
            <person name="Tsubouchi T."/>
            <person name="Morono Y."/>
            <person name="Uchiyama I."/>
            <person name="Ito T."/>
            <person name="Fujiyama A."/>
            <person name="Inagaki F."/>
            <person name="Takami H."/>
        </authorList>
    </citation>
    <scope>NUCLEOTIDE SEQUENCE</scope>
    <source>
        <strain evidence="1">Expedition CK06-06</strain>
    </source>
</reference>
<feature type="non-terminal residue" evidence="1">
    <location>
        <position position="139"/>
    </location>
</feature>
<sequence length="139" mass="15672">IEYLELDKKYQFSIVRGGISYGIITKTASCKEEPCELTLEIEEDVANIWDGYYDQFSSSVSHSLRYSDVEKSVTFTFPDLTGLAQYFRLTVNEIKYNQTGDLICNISLYTTSGSISCNMTARGYDEGDFKAVGYVSRSP</sequence>
<gene>
    <name evidence="1" type="ORF">S01H4_63414</name>
</gene>
<name>X1E1V3_9ZZZZ</name>
<dbReference type="EMBL" id="BART01038127">
    <property type="protein sequence ID" value="GAH14410.1"/>
    <property type="molecule type" value="Genomic_DNA"/>
</dbReference>
<organism evidence="1">
    <name type="scientific">marine sediment metagenome</name>
    <dbReference type="NCBI Taxonomy" id="412755"/>
    <lineage>
        <taxon>unclassified sequences</taxon>
        <taxon>metagenomes</taxon>
        <taxon>ecological metagenomes</taxon>
    </lineage>
</organism>
<dbReference type="AlphaFoldDB" id="X1E1V3"/>
<accession>X1E1V3</accession>
<comment type="caution">
    <text evidence="1">The sequence shown here is derived from an EMBL/GenBank/DDBJ whole genome shotgun (WGS) entry which is preliminary data.</text>
</comment>
<protein>
    <submittedName>
        <fullName evidence="1">Uncharacterized protein</fullName>
    </submittedName>
</protein>